<keyword evidence="3" id="KW-1185">Reference proteome</keyword>
<organism evidence="2 3">
    <name type="scientific">Arthrobacter phage MargaretKali</name>
    <dbReference type="NCBI Taxonomy" id="2250414"/>
    <lineage>
        <taxon>Viruses</taxon>
        <taxon>Duplodnaviria</taxon>
        <taxon>Heunggongvirae</taxon>
        <taxon>Uroviricota</taxon>
        <taxon>Caudoviricetes</taxon>
        <taxon>Kumottavirus</taxon>
        <taxon>Kumottavirus margaretkali</taxon>
    </lineage>
</organism>
<feature type="transmembrane region" description="Helical" evidence="1">
    <location>
        <begin position="23"/>
        <end position="42"/>
    </location>
</feature>
<sequence length="101" mass="10635">MGDHSAVDTTQARYPWKTALRTAFQVGIPAFVGLLVILPPILTDVVATFGHQLPPGLTAWLAGAAATITAASAVLARVSAIPGVIEWTRKYLPFLAPDAKN</sequence>
<keyword evidence="1" id="KW-0812">Transmembrane</keyword>
<dbReference type="Proteomes" id="UP000257231">
    <property type="component" value="Segment"/>
</dbReference>
<dbReference type="GeneID" id="77925054"/>
<dbReference type="EMBL" id="MH450123">
    <property type="protein sequence ID" value="AXH44404.1"/>
    <property type="molecule type" value="Genomic_DNA"/>
</dbReference>
<proteinExistence type="predicted"/>
<gene>
    <name evidence="2" type="primary">24</name>
    <name evidence="2" type="ORF">SEA_MARGARETKALI_24</name>
</gene>
<feature type="transmembrane region" description="Helical" evidence="1">
    <location>
        <begin position="57"/>
        <end position="80"/>
    </location>
</feature>
<reference evidence="3" key="1">
    <citation type="submission" date="2018-06" db="EMBL/GenBank/DDBJ databases">
        <authorList>
            <person name="Zhirakovskaya E."/>
        </authorList>
    </citation>
    <scope>NUCLEOTIDE SEQUENCE [LARGE SCALE GENOMIC DNA]</scope>
</reference>
<evidence type="ECO:0000256" key="1">
    <source>
        <dbReference type="SAM" id="Phobius"/>
    </source>
</evidence>
<name>A0A345KN02_9CAUD</name>
<protein>
    <submittedName>
        <fullName evidence="2">Uncharacterized protein</fullName>
    </submittedName>
</protein>
<evidence type="ECO:0000313" key="3">
    <source>
        <dbReference type="Proteomes" id="UP000257231"/>
    </source>
</evidence>
<accession>A0A345KN02</accession>
<keyword evidence="1" id="KW-0472">Membrane</keyword>
<dbReference type="KEGG" id="vg:77925054"/>
<evidence type="ECO:0000313" key="2">
    <source>
        <dbReference type="EMBL" id="AXH44404.1"/>
    </source>
</evidence>
<keyword evidence="1" id="KW-1133">Transmembrane helix</keyword>
<dbReference type="RefSeq" id="YP_010649506.1">
    <property type="nucleotide sequence ID" value="NC_070769.1"/>
</dbReference>